<evidence type="ECO:0000313" key="2">
    <source>
        <dbReference type="Proteomes" id="UP000073200"/>
    </source>
</evidence>
<reference evidence="1 2" key="1">
    <citation type="submission" date="2016-02" db="EMBL/GenBank/DDBJ databases">
        <authorList>
            <consortium name="Pathogen Informatics"/>
        </authorList>
    </citation>
    <scope>NUCLEOTIDE SEQUENCE [LARGE SCALE GENOMIC DNA]</scope>
    <source>
        <strain evidence="1 2">LSS59</strain>
    </source>
</reference>
<protein>
    <submittedName>
        <fullName evidence="1">Uncharacterized protein</fullName>
    </submittedName>
</protein>
<dbReference type="AlphaFoldDB" id="A0A0Z8FCD1"/>
<organism evidence="1 2">
    <name type="scientific">Streptococcus suis</name>
    <dbReference type="NCBI Taxonomy" id="1307"/>
    <lineage>
        <taxon>Bacteria</taxon>
        <taxon>Bacillati</taxon>
        <taxon>Bacillota</taxon>
        <taxon>Bacilli</taxon>
        <taxon>Lactobacillales</taxon>
        <taxon>Streptococcaceae</taxon>
        <taxon>Streptococcus</taxon>
    </lineage>
</organism>
<gene>
    <name evidence="1" type="ORF">ERS132421_00549</name>
</gene>
<proteinExistence type="predicted"/>
<accession>A0A0Z8FCD1</accession>
<evidence type="ECO:0000313" key="1">
    <source>
        <dbReference type="EMBL" id="CYU77614.1"/>
    </source>
</evidence>
<name>A0A0Z8FCD1_STRSU</name>
<dbReference type="EMBL" id="FIHG01000002">
    <property type="protein sequence ID" value="CYU77614.1"/>
    <property type="molecule type" value="Genomic_DNA"/>
</dbReference>
<sequence length="224" mass="26453">MSQDRKRIPKFPARTSAFPQELYFMMVRTILASIDESNEGEGINFYNSSLFYIPVIAINLWEYLLNSAFQNDFVRSVTIFGEAQEALDKWDIKTKTLVYPKLLLGEGILSKDESLWQDFQLVLKIRNEIIHYKNSFYEGPAKEVAELRRRQLTVRKQGFFIMDWPMEIATTEFARLCVNTVVKLWERLHKLTEDSPFDTFYKPDVELILTEEWVKNEMRKKASL</sequence>
<dbReference type="Proteomes" id="UP000073200">
    <property type="component" value="Unassembled WGS sequence"/>
</dbReference>